<evidence type="ECO:0000313" key="3">
    <source>
        <dbReference type="Proteomes" id="UP000265520"/>
    </source>
</evidence>
<dbReference type="AlphaFoldDB" id="A0A392W2V2"/>
<proteinExistence type="predicted"/>
<keyword evidence="3" id="KW-1185">Reference proteome</keyword>
<evidence type="ECO:0000256" key="1">
    <source>
        <dbReference type="SAM" id="MobiDB-lite"/>
    </source>
</evidence>
<dbReference type="EMBL" id="LXQA011331882">
    <property type="protein sequence ID" value="MCI93541.1"/>
    <property type="molecule type" value="Genomic_DNA"/>
</dbReference>
<sequence>MTPSPTSAAGMFLSPPSKSPTGAVEPEVRAIVRPLRTAEVLHFLGEDCVASTTPPSAAVVSP</sequence>
<reference evidence="2 3" key="1">
    <citation type="journal article" date="2018" name="Front. Plant Sci.">
        <title>Red Clover (Trifolium pratense) and Zigzag Clover (T. medium) - A Picture of Genomic Similarities and Differences.</title>
        <authorList>
            <person name="Dluhosova J."/>
            <person name="Istvanek J."/>
            <person name="Nedelnik J."/>
            <person name="Repkova J."/>
        </authorList>
    </citation>
    <scope>NUCLEOTIDE SEQUENCE [LARGE SCALE GENOMIC DNA]</scope>
    <source>
        <strain evidence="3">cv. 10/8</strain>
        <tissue evidence="2">Leaf</tissue>
    </source>
</reference>
<comment type="caution">
    <text evidence="2">The sequence shown here is derived from an EMBL/GenBank/DDBJ whole genome shotgun (WGS) entry which is preliminary data.</text>
</comment>
<feature type="region of interest" description="Disordered" evidence="1">
    <location>
        <begin position="1"/>
        <end position="24"/>
    </location>
</feature>
<evidence type="ECO:0000313" key="2">
    <source>
        <dbReference type="EMBL" id="MCI93541.1"/>
    </source>
</evidence>
<name>A0A392W2V2_9FABA</name>
<protein>
    <submittedName>
        <fullName evidence="2">Uncharacterized protein</fullName>
    </submittedName>
</protein>
<feature type="non-terminal residue" evidence="2">
    <location>
        <position position="62"/>
    </location>
</feature>
<dbReference type="Proteomes" id="UP000265520">
    <property type="component" value="Unassembled WGS sequence"/>
</dbReference>
<accession>A0A392W2V2</accession>
<organism evidence="2 3">
    <name type="scientific">Trifolium medium</name>
    <dbReference type="NCBI Taxonomy" id="97028"/>
    <lineage>
        <taxon>Eukaryota</taxon>
        <taxon>Viridiplantae</taxon>
        <taxon>Streptophyta</taxon>
        <taxon>Embryophyta</taxon>
        <taxon>Tracheophyta</taxon>
        <taxon>Spermatophyta</taxon>
        <taxon>Magnoliopsida</taxon>
        <taxon>eudicotyledons</taxon>
        <taxon>Gunneridae</taxon>
        <taxon>Pentapetalae</taxon>
        <taxon>rosids</taxon>
        <taxon>fabids</taxon>
        <taxon>Fabales</taxon>
        <taxon>Fabaceae</taxon>
        <taxon>Papilionoideae</taxon>
        <taxon>50 kb inversion clade</taxon>
        <taxon>NPAAA clade</taxon>
        <taxon>Hologalegina</taxon>
        <taxon>IRL clade</taxon>
        <taxon>Trifolieae</taxon>
        <taxon>Trifolium</taxon>
    </lineage>
</organism>